<organism evidence="1 2">
    <name type="scientific">Paracoccus isoporae</name>
    <dbReference type="NCBI Taxonomy" id="591205"/>
    <lineage>
        <taxon>Bacteria</taxon>
        <taxon>Pseudomonadati</taxon>
        <taxon>Pseudomonadota</taxon>
        <taxon>Alphaproteobacteria</taxon>
        <taxon>Rhodobacterales</taxon>
        <taxon>Paracoccaceae</taxon>
        <taxon>Paracoccus</taxon>
    </lineage>
</organism>
<evidence type="ECO:0000313" key="1">
    <source>
        <dbReference type="EMBL" id="SDD37179.1"/>
    </source>
</evidence>
<gene>
    <name evidence="1" type="ORF">SAMN05421538_101478</name>
</gene>
<dbReference type="Proteomes" id="UP000199344">
    <property type="component" value="Unassembled WGS sequence"/>
</dbReference>
<dbReference type="STRING" id="591205.SAMN05421538_101478"/>
<accession>A0A1G6U783</accession>
<name>A0A1G6U783_9RHOB</name>
<keyword evidence="2" id="KW-1185">Reference proteome</keyword>
<evidence type="ECO:0000313" key="2">
    <source>
        <dbReference type="Proteomes" id="UP000199344"/>
    </source>
</evidence>
<proteinExistence type="predicted"/>
<reference evidence="1 2" key="1">
    <citation type="submission" date="2016-10" db="EMBL/GenBank/DDBJ databases">
        <authorList>
            <person name="de Groot N.N."/>
        </authorList>
    </citation>
    <scope>NUCLEOTIDE SEQUENCE [LARGE SCALE GENOMIC DNA]</scope>
    <source>
        <strain evidence="1 2">DSM 22220</strain>
    </source>
</reference>
<dbReference type="AlphaFoldDB" id="A0A1G6U783"/>
<sequence>MGSPGWIDRLVLRQPLRRVLRLAILHPCAPQARLRWLALHDAETVSPARAERFARRIRRSIARAAR</sequence>
<dbReference type="EMBL" id="FNAH01000001">
    <property type="protein sequence ID" value="SDD37179.1"/>
    <property type="molecule type" value="Genomic_DNA"/>
</dbReference>
<protein>
    <submittedName>
        <fullName evidence="1">Uncharacterized protein</fullName>
    </submittedName>
</protein>